<protein>
    <submittedName>
        <fullName evidence="2">Uncharacterized protein</fullName>
    </submittedName>
</protein>
<evidence type="ECO:0000313" key="2">
    <source>
        <dbReference type="EMBL" id="CAB4134302.1"/>
    </source>
</evidence>
<accession>A0A6J5LLC2</accession>
<proteinExistence type="predicted"/>
<gene>
    <name evidence="2" type="ORF">UFOVP268_41</name>
    <name evidence="1" type="ORF">UFOVP97_23</name>
</gene>
<sequence length="114" mass="13539">MKCLYDEYCATRLNTHSKIRQHVLYPCAEKCIPYLKEKPENEIVFSIAALRHALNRCIELDALCLDQPEFDMSWAFSEVGRKERDFAELKDKWRTRVQDILKGLEILFEDKINE</sequence>
<dbReference type="EMBL" id="LR796216">
    <property type="protein sequence ID" value="CAB4127753.1"/>
    <property type="molecule type" value="Genomic_DNA"/>
</dbReference>
<reference evidence="2" key="1">
    <citation type="submission" date="2020-04" db="EMBL/GenBank/DDBJ databases">
        <authorList>
            <person name="Chiriac C."/>
            <person name="Salcher M."/>
            <person name="Ghai R."/>
            <person name="Kavagutti S V."/>
        </authorList>
    </citation>
    <scope>NUCLEOTIDE SEQUENCE</scope>
</reference>
<evidence type="ECO:0000313" key="1">
    <source>
        <dbReference type="EMBL" id="CAB4127753.1"/>
    </source>
</evidence>
<dbReference type="EMBL" id="LR796286">
    <property type="protein sequence ID" value="CAB4134302.1"/>
    <property type="molecule type" value="Genomic_DNA"/>
</dbReference>
<name>A0A6J5LLC2_9CAUD</name>
<organism evidence="2">
    <name type="scientific">uncultured Caudovirales phage</name>
    <dbReference type="NCBI Taxonomy" id="2100421"/>
    <lineage>
        <taxon>Viruses</taxon>
        <taxon>Duplodnaviria</taxon>
        <taxon>Heunggongvirae</taxon>
        <taxon>Uroviricota</taxon>
        <taxon>Caudoviricetes</taxon>
        <taxon>Peduoviridae</taxon>
        <taxon>Maltschvirus</taxon>
        <taxon>Maltschvirus maltsch</taxon>
    </lineage>
</organism>